<dbReference type="InterPro" id="IPR010490">
    <property type="entry name" value="COG6"/>
</dbReference>
<proteinExistence type="inferred from homology"/>
<dbReference type="AlphaFoldDB" id="A0A814HEK5"/>
<dbReference type="EMBL" id="CAJOAY010000503">
    <property type="protein sequence ID" value="CAF3679823.1"/>
    <property type="molecule type" value="Genomic_DNA"/>
</dbReference>
<dbReference type="Proteomes" id="UP000663891">
    <property type="component" value="Unassembled WGS sequence"/>
</dbReference>
<comment type="subcellular location">
    <subcellularLocation>
        <location evidence="2 11">Golgi apparatus membrane</location>
        <topology evidence="2 11">Peripheral membrane protein</topology>
    </subcellularLocation>
</comment>
<evidence type="ECO:0000256" key="3">
    <source>
        <dbReference type="ARBA" id="ARBA00011023"/>
    </source>
</evidence>
<evidence type="ECO:0000259" key="15">
    <source>
        <dbReference type="Pfam" id="PF20653"/>
    </source>
</evidence>
<dbReference type="GO" id="GO:0017119">
    <property type="term" value="C:Golgi transport complex"/>
    <property type="evidence" value="ECO:0007669"/>
    <property type="project" value="UniProtKB-UniRule"/>
</dbReference>
<evidence type="ECO:0000313" key="18">
    <source>
        <dbReference type="Proteomes" id="UP000663891"/>
    </source>
</evidence>
<dbReference type="OrthoDB" id="272987at2759"/>
<organism evidence="16 18">
    <name type="scientific">Adineta steineri</name>
    <dbReference type="NCBI Taxonomy" id="433720"/>
    <lineage>
        <taxon>Eukaryota</taxon>
        <taxon>Metazoa</taxon>
        <taxon>Spiralia</taxon>
        <taxon>Gnathifera</taxon>
        <taxon>Rotifera</taxon>
        <taxon>Eurotatoria</taxon>
        <taxon>Bdelloidea</taxon>
        <taxon>Adinetida</taxon>
        <taxon>Adinetidae</taxon>
        <taxon>Adineta</taxon>
    </lineage>
</organism>
<comment type="caution">
    <text evidence="16">The sequence shown here is derived from an EMBL/GenBank/DDBJ whole genome shotgun (WGS) entry which is preliminary data.</text>
</comment>
<comment type="function">
    <text evidence="1 11">Required for normal Golgi function.</text>
</comment>
<sequence length="650" mass="74209">MSTEINTPPPSSAAATTSSTTQQLQRRLQKILDLKLESDKDLIESLKYLSTFFNENSVRTRRSLRSTIEKRSLTLNDQFEECFRVVKQQLDQLNGTITSMSTCCEDMTQRLKNVKAQTQELINKTTQIQNENQELNIKSRITEGFIERFQLKPDELNALRTTRDGFLHPQFFNVLKRVKSIHQDCKLLLRTNQQTIGLEIMEQMALHQESAYERLYRWLQSECRLLTAESPEISILISEALDGLKERQVLFKYVLDEYGTARRNALVRGFIEALTRGGPGGMPRPIELSSHDPLRYVGDMLAWTHQATASEKEYGEILLRKFKDWNDLQKTIQTLLGFITEGLCRPLRVRLEQVLVSQHEPVTLYKLTNLLKFYETTIKQLLPIECQLALVLDEVSHLSSKMFLNALNATATRLIEKVDMPTNDLNLSDELRRTLALLRDILETHSTSMIPFESKRVDFQQIVYSIIDPLLQMCSLSAAKLGVIEMAVYLVNCVSAIRATLAVFAFTDEKIEMLEGQIDANTDTLIGEQATYILLRTDLLDAYRIVEKQQQESNTSTGALALKPGMDTITLKAAMVKFDSYLASPDLYIMPQLKYLTSAVIREKIKKRSVELICSAYTSLYSAIMDPKNTYANPYSIMPHTPEQIVKLLS</sequence>
<keyword evidence="12" id="KW-0175">Coiled coil</keyword>
<evidence type="ECO:0000256" key="9">
    <source>
        <dbReference type="ARBA" id="ARBA00023136"/>
    </source>
</evidence>
<dbReference type="GO" id="GO:0006891">
    <property type="term" value="P:intra-Golgi vesicle-mediated transport"/>
    <property type="evidence" value="ECO:0007669"/>
    <property type="project" value="UniProtKB-UniRule"/>
</dbReference>
<comment type="subunit">
    <text evidence="4">Component of the conserved oligomeric Golgi complex which is composed of eight different subunits and is required for normal Golgi morphology and localization.</text>
</comment>
<feature type="domain" description="Conserved oligomeric complex COG6 N-terminal" evidence="14">
    <location>
        <begin position="49"/>
        <end position="161"/>
    </location>
</feature>
<evidence type="ECO:0000256" key="5">
    <source>
        <dbReference type="ARBA" id="ARBA00020973"/>
    </source>
</evidence>
<feature type="domain" description="Conserved Oligomeric Golgi complex subunit 6 C-terminal" evidence="15">
    <location>
        <begin position="194"/>
        <end position="649"/>
    </location>
</feature>
<evidence type="ECO:0000256" key="10">
    <source>
        <dbReference type="ARBA" id="ARBA00031348"/>
    </source>
</evidence>
<evidence type="ECO:0000256" key="2">
    <source>
        <dbReference type="ARBA" id="ARBA00004395"/>
    </source>
</evidence>
<dbReference type="Pfam" id="PF20653">
    <property type="entry name" value="COG6_C"/>
    <property type="match status" value="1"/>
</dbReference>
<dbReference type="InterPro" id="IPR048368">
    <property type="entry name" value="COG6_N"/>
</dbReference>
<evidence type="ECO:0000313" key="17">
    <source>
        <dbReference type="EMBL" id="CAF3679823.1"/>
    </source>
</evidence>
<evidence type="ECO:0000256" key="8">
    <source>
        <dbReference type="ARBA" id="ARBA00023034"/>
    </source>
</evidence>
<name>A0A814HEK5_9BILA</name>
<feature type="region of interest" description="Disordered" evidence="13">
    <location>
        <begin position="1"/>
        <end position="20"/>
    </location>
</feature>
<dbReference type="EMBL" id="CAJNON010000130">
    <property type="protein sequence ID" value="CAF1008789.1"/>
    <property type="molecule type" value="Genomic_DNA"/>
</dbReference>
<dbReference type="Proteomes" id="UP000663881">
    <property type="component" value="Unassembled WGS sequence"/>
</dbReference>
<evidence type="ECO:0000256" key="12">
    <source>
        <dbReference type="SAM" id="Coils"/>
    </source>
</evidence>
<dbReference type="GO" id="GO:0000139">
    <property type="term" value="C:Golgi membrane"/>
    <property type="evidence" value="ECO:0007669"/>
    <property type="project" value="UniProtKB-SubCell"/>
</dbReference>
<evidence type="ECO:0000313" key="16">
    <source>
        <dbReference type="EMBL" id="CAF1008789.1"/>
    </source>
</evidence>
<evidence type="ECO:0000256" key="11">
    <source>
        <dbReference type="RuleBase" id="RU365075"/>
    </source>
</evidence>
<keyword evidence="9 11" id="KW-0472">Membrane</keyword>
<evidence type="ECO:0000256" key="6">
    <source>
        <dbReference type="ARBA" id="ARBA00022448"/>
    </source>
</evidence>
<evidence type="ECO:0000256" key="13">
    <source>
        <dbReference type="SAM" id="MobiDB-lite"/>
    </source>
</evidence>
<dbReference type="PANTHER" id="PTHR21506:SF0">
    <property type="entry name" value="CONSERVED OLIGOMERIC GOLGI COMPLEX SUBUNIT 6"/>
    <property type="match status" value="1"/>
</dbReference>
<keyword evidence="7 11" id="KW-0653">Protein transport</keyword>
<dbReference type="PANTHER" id="PTHR21506">
    <property type="entry name" value="COMPONENT OF OLIGOMERIC GOLGI COMPLEX 6"/>
    <property type="match status" value="1"/>
</dbReference>
<evidence type="ECO:0000256" key="1">
    <source>
        <dbReference type="ARBA" id="ARBA00003627"/>
    </source>
</evidence>
<dbReference type="GO" id="GO:0015031">
    <property type="term" value="P:protein transport"/>
    <property type="evidence" value="ECO:0007669"/>
    <property type="project" value="UniProtKB-KW"/>
</dbReference>
<protein>
    <recommendedName>
        <fullName evidence="5 11">Conserved oligomeric Golgi complex subunit 6</fullName>
        <shortName evidence="11">COG complex subunit 6</shortName>
    </recommendedName>
    <alternativeName>
        <fullName evidence="10 11">Component of oligomeric Golgi complex 6</fullName>
    </alternativeName>
</protein>
<reference evidence="16" key="1">
    <citation type="submission" date="2021-02" db="EMBL/GenBank/DDBJ databases">
        <authorList>
            <person name="Nowell W R."/>
        </authorList>
    </citation>
    <scope>NUCLEOTIDE SEQUENCE</scope>
</reference>
<evidence type="ECO:0000259" key="14">
    <source>
        <dbReference type="Pfam" id="PF06419"/>
    </source>
</evidence>
<accession>A0A814HEK5</accession>
<keyword evidence="6 11" id="KW-0813">Transport</keyword>
<comment type="similarity">
    <text evidence="3 11">Belongs to the COG6 family.</text>
</comment>
<feature type="coiled-coil region" evidence="12">
    <location>
        <begin position="104"/>
        <end position="138"/>
    </location>
</feature>
<gene>
    <name evidence="17" type="ORF">OKA104_LOCUS11044</name>
    <name evidence="16" type="ORF">VCS650_LOCUS15144</name>
</gene>
<dbReference type="Pfam" id="PF06419">
    <property type="entry name" value="COG6_N"/>
    <property type="match status" value="1"/>
</dbReference>
<evidence type="ECO:0000256" key="7">
    <source>
        <dbReference type="ARBA" id="ARBA00022927"/>
    </source>
</evidence>
<dbReference type="InterPro" id="IPR048369">
    <property type="entry name" value="COG6_C"/>
</dbReference>
<dbReference type="SMART" id="SM01087">
    <property type="entry name" value="COG6"/>
    <property type="match status" value="1"/>
</dbReference>
<evidence type="ECO:0000256" key="4">
    <source>
        <dbReference type="ARBA" id="ARBA00011166"/>
    </source>
</evidence>
<keyword evidence="8 11" id="KW-0333">Golgi apparatus</keyword>